<organism evidence="3 4">
    <name type="scientific">Algoriphagus iocasae</name>
    <dbReference type="NCBI Taxonomy" id="1836499"/>
    <lineage>
        <taxon>Bacteria</taxon>
        <taxon>Pseudomonadati</taxon>
        <taxon>Bacteroidota</taxon>
        <taxon>Cytophagia</taxon>
        <taxon>Cytophagales</taxon>
        <taxon>Cyclobacteriaceae</taxon>
        <taxon>Algoriphagus</taxon>
    </lineage>
</organism>
<dbReference type="GO" id="GO:0004180">
    <property type="term" value="F:carboxypeptidase activity"/>
    <property type="evidence" value="ECO:0007669"/>
    <property type="project" value="UniProtKB-KW"/>
</dbReference>
<dbReference type="Proteomes" id="UP000588604">
    <property type="component" value="Unassembled WGS sequence"/>
</dbReference>
<feature type="domain" description="N-acetyltransferase" evidence="2">
    <location>
        <begin position="6"/>
        <end position="164"/>
    </location>
</feature>
<dbReference type="SUPFAM" id="SSF55729">
    <property type="entry name" value="Acyl-CoA N-acyltransferases (Nat)"/>
    <property type="match status" value="1"/>
</dbReference>
<dbReference type="AlphaFoldDB" id="A0A841MGW7"/>
<keyword evidence="4" id="KW-1185">Reference proteome</keyword>
<dbReference type="PANTHER" id="PTHR13947">
    <property type="entry name" value="GNAT FAMILY N-ACETYLTRANSFERASE"/>
    <property type="match status" value="1"/>
</dbReference>
<gene>
    <name evidence="3" type="ORF">FHS59_001721</name>
</gene>
<dbReference type="EMBL" id="JACIJO010000002">
    <property type="protein sequence ID" value="MBB6326093.1"/>
    <property type="molecule type" value="Genomic_DNA"/>
</dbReference>
<accession>A0A841MGW7</accession>
<keyword evidence="1" id="KW-0808">Transferase</keyword>
<dbReference type="InterPro" id="IPR016181">
    <property type="entry name" value="Acyl_CoA_acyltransferase"/>
</dbReference>
<dbReference type="PANTHER" id="PTHR13947:SF37">
    <property type="entry name" value="LD18367P"/>
    <property type="match status" value="1"/>
</dbReference>
<dbReference type="PROSITE" id="PS51186">
    <property type="entry name" value="GNAT"/>
    <property type="match status" value="1"/>
</dbReference>
<evidence type="ECO:0000259" key="2">
    <source>
        <dbReference type="PROSITE" id="PS51186"/>
    </source>
</evidence>
<dbReference type="GO" id="GO:0008080">
    <property type="term" value="F:N-acetyltransferase activity"/>
    <property type="evidence" value="ECO:0007669"/>
    <property type="project" value="InterPro"/>
</dbReference>
<dbReference type="EC" id="3.4.15.5" evidence="3"/>
<protein>
    <submittedName>
        <fullName evidence="3">Peptidyl-dipeptidase Dcp</fullName>
        <ecNumber evidence="3">3.4.15.5</ecNumber>
    </submittedName>
</protein>
<reference evidence="3 4" key="1">
    <citation type="submission" date="2020-08" db="EMBL/GenBank/DDBJ databases">
        <title>Genomic Encyclopedia of Type Strains, Phase IV (KMG-IV): sequencing the most valuable type-strain genomes for metagenomic binning, comparative biology and taxonomic classification.</title>
        <authorList>
            <person name="Goeker M."/>
        </authorList>
    </citation>
    <scope>NUCLEOTIDE SEQUENCE [LARGE SCALE GENOMIC DNA]</scope>
    <source>
        <strain evidence="3 4">DSM 102044</strain>
    </source>
</reference>
<keyword evidence="3" id="KW-0645">Protease</keyword>
<comment type="caution">
    <text evidence="3">The sequence shown here is derived from an EMBL/GenBank/DDBJ whole genome shotgun (WGS) entry which is preliminary data.</text>
</comment>
<dbReference type="InterPro" id="IPR000182">
    <property type="entry name" value="GNAT_dom"/>
</dbReference>
<keyword evidence="3" id="KW-0378">Hydrolase</keyword>
<keyword evidence="3" id="KW-0121">Carboxypeptidase</keyword>
<evidence type="ECO:0000313" key="3">
    <source>
        <dbReference type="EMBL" id="MBB6326093.1"/>
    </source>
</evidence>
<evidence type="ECO:0000256" key="1">
    <source>
        <dbReference type="ARBA" id="ARBA00022679"/>
    </source>
</evidence>
<dbReference type="Pfam" id="PF00583">
    <property type="entry name" value="Acetyltransf_1"/>
    <property type="match status" value="1"/>
</dbReference>
<name>A0A841MGW7_9BACT</name>
<dbReference type="RefSeq" id="WP_184494722.1">
    <property type="nucleotide sequence ID" value="NZ_JACIJO010000002.1"/>
</dbReference>
<dbReference type="CDD" id="cd04301">
    <property type="entry name" value="NAT_SF"/>
    <property type="match status" value="1"/>
</dbReference>
<dbReference type="Gene3D" id="3.40.630.30">
    <property type="match status" value="1"/>
</dbReference>
<evidence type="ECO:0000313" key="4">
    <source>
        <dbReference type="Proteomes" id="UP000588604"/>
    </source>
</evidence>
<dbReference type="GO" id="GO:0008241">
    <property type="term" value="F:peptidyl-dipeptidase activity"/>
    <property type="evidence" value="ECO:0007669"/>
    <property type="project" value="UniProtKB-EC"/>
</dbReference>
<dbReference type="InterPro" id="IPR050769">
    <property type="entry name" value="NAT_camello-type"/>
</dbReference>
<proteinExistence type="predicted"/>
<sequence length="164" mass="19020">MGNDSITIRNTFLPSDLELVALLHGKVYGEEHGFPESFETEVRRGLQIFNQNYDPDKDQVWVVEKGSQLVGFILLFHREKNQAQLRYFILDKSCRGTGIGKRLMEEWMSFFREKKYDSAYLYTTSGLDAAVSLYEKHGFVKVSEETTMNFGFPLLEILFRLDKG</sequence>